<dbReference type="InterPro" id="IPR052427">
    <property type="entry name" value="Glycosyltrans_GT2/GT47"/>
</dbReference>
<dbReference type="CDD" id="cd06434">
    <property type="entry name" value="GT2_HAS"/>
    <property type="match status" value="1"/>
</dbReference>
<dbReference type="OrthoDB" id="2849215at2759"/>
<feature type="transmembrane region" description="Helical" evidence="8">
    <location>
        <begin position="346"/>
        <end position="369"/>
    </location>
</feature>
<dbReference type="SUPFAM" id="SSF53448">
    <property type="entry name" value="Nucleotide-diphospho-sugar transferases"/>
    <property type="match status" value="1"/>
</dbReference>
<evidence type="ECO:0000256" key="6">
    <source>
        <dbReference type="ARBA" id="ARBA00023136"/>
    </source>
</evidence>
<keyword evidence="2" id="KW-0328">Glycosyltransferase</keyword>
<comment type="subcellular location">
    <subcellularLocation>
        <location evidence="1">Membrane</location>
    </subcellularLocation>
</comment>
<dbReference type="EMBL" id="KN847320">
    <property type="protein sequence ID" value="KIW55086.1"/>
    <property type="molecule type" value="Genomic_DNA"/>
</dbReference>
<evidence type="ECO:0000256" key="4">
    <source>
        <dbReference type="ARBA" id="ARBA00022692"/>
    </source>
</evidence>
<dbReference type="RefSeq" id="XP_013315670.1">
    <property type="nucleotide sequence ID" value="XM_013460216.1"/>
</dbReference>
<evidence type="ECO:0000256" key="3">
    <source>
        <dbReference type="ARBA" id="ARBA00022679"/>
    </source>
</evidence>
<feature type="transmembrane region" description="Helical" evidence="8">
    <location>
        <begin position="7"/>
        <end position="29"/>
    </location>
</feature>
<dbReference type="PANTHER" id="PTHR47844:SF1">
    <property type="entry name" value="EXOSTOSIN-LIKE 2"/>
    <property type="match status" value="1"/>
</dbReference>
<accession>A0A0D2BRI3</accession>
<keyword evidence="10" id="KW-1185">Reference proteome</keyword>
<keyword evidence="5 8" id="KW-1133">Transmembrane helix</keyword>
<dbReference type="InterPro" id="IPR029044">
    <property type="entry name" value="Nucleotide-diphossugar_trans"/>
</dbReference>
<evidence type="ECO:0000313" key="10">
    <source>
        <dbReference type="Proteomes" id="UP000054342"/>
    </source>
</evidence>
<dbReference type="GeneID" id="25329304"/>
<proteinExistence type="predicted"/>
<dbReference type="STRING" id="348802.A0A0D2BRI3"/>
<evidence type="ECO:0000256" key="1">
    <source>
        <dbReference type="ARBA" id="ARBA00004370"/>
    </source>
</evidence>
<keyword evidence="3" id="KW-0808">Transferase</keyword>
<keyword evidence="6 8" id="KW-0472">Membrane</keyword>
<dbReference type="GO" id="GO:0016020">
    <property type="term" value="C:membrane"/>
    <property type="evidence" value="ECO:0007669"/>
    <property type="project" value="UniProtKB-SubCell"/>
</dbReference>
<dbReference type="HOGENOM" id="CLU_019940_4_1_1"/>
<dbReference type="AlphaFoldDB" id="A0A0D2BRI3"/>
<evidence type="ECO:0000313" key="9">
    <source>
        <dbReference type="EMBL" id="KIW55086.1"/>
    </source>
</evidence>
<dbReference type="Gene3D" id="3.90.550.10">
    <property type="entry name" value="Spore Coat Polysaccharide Biosynthesis Protein SpsA, Chain A"/>
    <property type="match status" value="1"/>
</dbReference>
<sequence length="465" mass="54248">MEPRSWFFLFVGYALWRYVRLVVNLWLFWTFRPIPIPDNPTLSPSDVTVILPTLDGEGEELERTIDSILKTEPKEIILVTIDENLHKAGRTMSKMPAAQHGKIRCMSVKQANKRRQMARAIPEVTTEIIVFADDDVTWPSQLLQWMLAPFEDKKYGAVVTCQRLRRAENPTFSQRIYGFLGALYLERRNFDCAATTHMDGGMPCISGRTCAYRTNILQDVNFTNGFTNEKWWFGQYQLNADDDNFLSRWMVSHGHEVYMQYHPNCEVLTTLEDNPKFLKQCLRWARSNWRSNLTSMFAERYIWRTQLYSTYAVQLTTLAPPAFIGDILLWLCLWKATSDWPRDQTWIACYAFAGWMMFSKFIKLITHFVRYPIDLVFWPVSVVFGWLHGFIKVYALITLSETTWGSRANADASDSTRMIKQKRPQTTFDFALTDEKLHEKLLPSNDDTKLYAAYDMKRSQQPPSA</sequence>
<evidence type="ECO:0008006" key="11">
    <source>
        <dbReference type="Google" id="ProtNLM"/>
    </source>
</evidence>
<dbReference type="PANTHER" id="PTHR47844">
    <property type="entry name" value="SYNTHASE CPS1, PUTATIVE (AFU_ORTHOLOGUE AFUA_7G02500)-RELATED"/>
    <property type="match status" value="1"/>
</dbReference>
<keyword evidence="4 8" id="KW-0812">Transmembrane</keyword>
<dbReference type="Pfam" id="PF13641">
    <property type="entry name" value="Glyco_tranf_2_3"/>
    <property type="match status" value="1"/>
</dbReference>
<evidence type="ECO:0000256" key="2">
    <source>
        <dbReference type="ARBA" id="ARBA00022676"/>
    </source>
</evidence>
<evidence type="ECO:0000256" key="5">
    <source>
        <dbReference type="ARBA" id="ARBA00022989"/>
    </source>
</evidence>
<evidence type="ECO:0000256" key="8">
    <source>
        <dbReference type="SAM" id="Phobius"/>
    </source>
</evidence>
<dbReference type="Proteomes" id="UP000054342">
    <property type="component" value="Unassembled WGS sequence"/>
</dbReference>
<reference evidence="9 10" key="1">
    <citation type="submission" date="2015-01" db="EMBL/GenBank/DDBJ databases">
        <title>The Genome Sequence of Exophiala xenobiotica CBS118157.</title>
        <authorList>
            <consortium name="The Broad Institute Genomics Platform"/>
            <person name="Cuomo C."/>
            <person name="de Hoog S."/>
            <person name="Gorbushina A."/>
            <person name="Stielow B."/>
            <person name="Teixiera M."/>
            <person name="Abouelleil A."/>
            <person name="Chapman S.B."/>
            <person name="Priest M."/>
            <person name="Young S.K."/>
            <person name="Wortman J."/>
            <person name="Nusbaum C."/>
            <person name="Birren B."/>
        </authorList>
    </citation>
    <scope>NUCLEOTIDE SEQUENCE [LARGE SCALE GENOMIC DNA]</scope>
    <source>
        <strain evidence="9 10">CBS 118157</strain>
    </source>
</reference>
<name>A0A0D2BRI3_9EURO</name>
<evidence type="ECO:0000256" key="7">
    <source>
        <dbReference type="ARBA" id="ARBA00023180"/>
    </source>
</evidence>
<feature type="transmembrane region" description="Helical" evidence="8">
    <location>
        <begin position="311"/>
        <end position="334"/>
    </location>
</feature>
<protein>
    <recommendedName>
        <fullName evidence="11">Glycosyltransferase 2-like domain-containing protein</fullName>
    </recommendedName>
</protein>
<feature type="transmembrane region" description="Helical" evidence="8">
    <location>
        <begin position="375"/>
        <end position="397"/>
    </location>
</feature>
<gene>
    <name evidence="9" type="ORF">PV05_07396</name>
</gene>
<dbReference type="GO" id="GO:0016757">
    <property type="term" value="F:glycosyltransferase activity"/>
    <property type="evidence" value="ECO:0007669"/>
    <property type="project" value="UniProtKB-KW"/>
</dbReference>
<keyword evidence="7" id="KW-0325">Glycoprotein</keyword>
<organism evidence="9 10">
    <name type="scientific">Exophiala xenobiotica</name>
    <dbReference type="NCBI Taxonomy" id="348802"/>
    <lineage>
        <taxon>Eukaryota</taxon>
        <taxon>Fungi</taxon>
        <taxon>Dikarya</taxon>
        <taxon>Ascomycota</taxon>
        <taxon>Pezizomycotina</taxon>
        <taxon>Eurotiomycetes</taxon>
        <taxon>Chaetothyriomycetidae</taxon>
        <taxon>Chaetothyriales</taxon>
        <taxon>Herpotrichiellaceae</taxon>
        <taxon>Exophiala</taxon>
    </lineage>
</organism>